<keyword evidence="2" id="KW-1185">Reference proteome</keyword>
<accession>B4VVC1</accession>
<proteinExistence type="predicted"/>
<dbReference type="HOGENOM" id="CLU_2463728_0_0_3"/>
<name>B4VVC1_9CYAN</name>
<sequence length="88" mass="10498">MSDNILRQIRQERHAQWYQQNTAIIESAQIPFKWAGQQKVTMLFREENKPKVDFYPHTGRWRVAGVKKTFRGGAKSFIQWYQKQSIQG</sequence>
<dbReference type="STRING" id="118168.MC7420_4162"/>
<dbReference type="Proteomes" id="UP000003835">
    <property type="component" value="Unassembled WGS sequence"/>
</dbReference>
<organism evidence="1 2">
    <name type="scientific">Coleofasciculus chthonoplastes PCC 7420</name>
    <dbReference type="NCBI Taxonomy" id="118168"/>
    <lineage>
        <taxon>Bacteria</taxon>
        <taxon>Bacillati</taxon>
        <taxon>Cyanobacteriota</taxon>
        <taxon>Cyanophyceae</taxon>
        <taxon>Coleofasciculales</taxon>
        <taxon>Coleofasciculaceae</taxon>
        <taxon>Coleofasciculus</taxon>
    </lineage>
</organism>
<dbReference type="RefSeq" id="WP_006102482.1">
    <property type="nucleotide sequence ID" value="NZ_DS989854.1"/>
</dbReference>
<reference evidence="1 2" key="1">
    <citation type="submission" date="2008-07" db="EMBL/GenBank/DDBJ databases">
        <authorList>
            <person name="Tandeau de Marsac N."/>
            <person name="Ferriera S."/>
            <person name="Johnson J."/>
            <person name="Kravitz S."/>
            <person name="Beeson K."/>
            <person name="Sutton G."/>
            <person name="Rogers Y.-H."/>
            <person name="Friedman R."/>
            <person name="Frazier M."/>
            <person name="Venter J.C."/>
        </authorList>
    </citation>
    <scope>NUCLEOTIDE SEQUENCE [LARGE SCALE GENOMIC DNA]</scope>
    <source>
        <strain evidence="1 2">PCC 7420</strain>
    </source>
</reference>
<evidence type="ECO:0000313" key="1">
    <source>
        <dbReference type="EMBL" id="EDX74177.1"/>
    </source>
</evidence>
<dbReference type="AlphaFoldDB" id="B4VVC1"/>
<gene>
    <name evidence="1" type="ORF">MC7420_4162</name>
</gene>
<protein>
    <submittedName>
        <fullName evidence="1">Uncharacterized protein</fullName>
    </submittedName>
</protein>
<dbReference type="EMBL" id="DS989854">
    <property type="protein sequence ID" value="EDX74177.1"/>
    <property type="molecule type" value="Genomic_DNA"/>
</dbReference>
<evidence type="ECO:0000313" key="2">
    <source>
        <dbReference type="Proteomes" id="UP000003835"/>
    </source>
</evidence>